<accession>A0A212KG15</accession>
<dbReference type="AlphaFoldDB" id="A0A212KG15"/>
<dbReference type="InterPro" id="IPR050397">
    <property type="entry name" value="Env_Response_Regulators"/>
</dbReference>
<dbReference type="CDD" id="cd00038">
    <property type="entry name" value="CAP_ED"/>
    <property type="match status" value="1"/>
</dbReference>
<dbReference type="GO" id="GO:0003677">
    <property type="term" value="F:DNA binding"/>
    <property type="evidence" value="ECO:0007669"/>
    <property type="project" value="UniProtKB-KW"/>
</dbReference>
<keyword evidence="3" id="KW-0804">Transcription</keyword>
<dbReference type="InterPro" id="IPR014710">
    <property type="entry name" value="RmlC-like_jellyroll"/>
</dbReference>
<protein>
    <submittedName>
        <fullName evidence="6">Cyclic nucleotide-binding protein</fullName>
    </submittedName>
</protein>
<evidence type="ECO:0000256" key="2">
    <source>
        <dbReference type="ARBA" id="ARBA00023125"/>
    </source>
</evidence>
<dbReference type="EMBL" id="FLUQ01000006">
    <property type="protein sequence ID" value="SBW10674.1"/>
    <property type="molecule type" value="Genomic_DNA"/>
</dbReference>
<evidence type="ECO:0000256" key="3">
    <source>
        <dbReference type="ARBA" id="ARBA00023163"/>
    </source>
</evidence>
<evidence type="ECO:0000256" key="1">
    <source>
        <dbReference type="ARBA" id="ARBA00023015"/>
    </source>
</evidence>
<evidence type="ECO:0000313" key="6">
    <source>
        <dbReference type="EMBL" id="SBW10674.1"/>
    </source>
</evidence>
<dbReference type="PANTHER" id="PTHR24567">
    <property type="entry name" value="CRP FAMILY TRANSCRIPTIONAL REGULATORY PROTEIN"/>
    <property type="match status" value="1"/>
</dbReference>
<name>A0A212KG15_9DELT</name>
<reference evidence="6" key="1">
    <citation type="submission" date="2016-04" db="EMBL/GenBank/DDBJ databases">
        <authorList>
            <person name="Evans L.H."/>
            <person name="Alamgir A."/>
            <person name="Owens N."/>
            <person name="Weber N.D."/>
            <person name="Virtaneva K."/>
            <person name="Barbian K."/>
            <person name="Babar A."/>
            <person name="Rosenke K."/>
        </authorList>
    </citation>
    <scope>NUCLEOTIDE SEQUENCE</scope>
    <source>
        <strain evidence="6">86</strain>
    </source>
</reference>
<dbReference type="SUPFAM" id="SSF46785">
    <property type="entry name" value="Winged helix' DNA-binding domain"/>
    <property type="match status" value="1"/>
</dbReference>
<dbReference type="PROSITE" id="PS51063">
    <property type="entry name" value="HTH_CRP_2"/>
    <property type="match status" value="1"/>
</dbReference>
<dbReference type="PROSITE" id="PS50042">
    <property type="entry name" value="CNMP_BINDING_3"/>
    <property type="match status" value="1"/>
</dbReference>
<sequence>MMFEKIKHSPLFRGIDESQLASLLACLTAVKRRYRKDELIFVAGEKPISVGIVLSGSVRVLQEDFWGNRTILAHIESSGLFGEAFSCAEQVALPVSVIACEATEIMLIDYRKIITTCSSACVFHTQLVMNMMRILAKKNILLTKKLEYLSKRTTREKLLSFLSAQAVSAKSTIVEIPFNKTELAEYLCVDRSALSRELSAMKAEGLLQYDKNSFELFQVEPGV</sequence>
<dbReference type="SUPFAM" id="SSF51206">
    <property type="entry name" value="cAMP-binding domain-like"/>
    <property type="match status" value="1"/>
</dbReference>
<evidence type="ECO:0000259" key="5">
    <source>
        <dbReference type="PROSITE" id="PS51063"/>
    </source>
</evidence>
<keyword evidence="1" id="KW-0805">Transcription regulation</keyword>
<dbReference type="SMART" id="SM00100">
    <property type="entry name" value="cNMP"/>
    <property type="match status" value="1"/>
</dbReference>
<dbReference type="GO" id="GO:0005829">
    <property type="term" value="C:cytosol"/>
    <property type="evidence" value="ECO:0007669"/>
    <property type="project" value="TreeGrafter"/>
</dbReference>
<dbReference type="InterPro" id="IPR036390">
    <property type="entry name" value="WH_DNA-bd_sf"/>
</dbReference>
<organism evidence="6">
    <name type="scientific">uncultured delta proteobacterium</name>
    <dbReference type="NCBI Taxonomy" id="34034"/>
    <lineage>
        <taxon>Bacteria</taxon>
        <taxon>Deltaproteobacteria</taxon>
        <taxon>environmental samples</taxon>
    </lineage>
</organism>
<dbReference type="Gene3D" id="2.60.120.10">
    <property type="entry name" value="Jelly Rolls"/>
    <property type="match status" value="1"/>
</dbReference>
<evidence type="ECO:0000259" key="4">
    <source>
        <dbReference type="PROSITE" id="PS50042"/>
    </source>
</evidence>
<dbReference type="InterPro" id="IPR000595">
    <property type="entry name" value="cNMP-bd_dom"/>
</dbReference>
<feature type="domain" description="Cyclic nucleotide-binding" evidence="4">
    <location>
        <begin position="11"/>
        <end position="109"/>
    </location>
</feature>
<gene>
    <name evidence="6" type="ORF">KL86DPRO_60250</name>
</gene>
<dbReference type="InterPro" id="IPR012318">
    <property type="entry name" value="HTH_CRP"/>
</dbReference>
<proteinExistence type="predicted"/>
<dbReference type="PANTHER" id="PTHR24567:SF58">
    <property type="entry name" value="CYCLIC AMP-BINDING REGULATORY PROTEIN"/>
    <property type="match status" value="1"/>
</dbReference>
<dbReference type="Pfam" id="PF00027">
    <property type="entry name" value="cNMP_binding"/>
    <property type="match status" value="1"/>
</dbReference>
<dbReference type="GO" id="GO:0003700">
    <property type="term" value="F:DNA-binding transcription factor activity"/>
    <property type="evidence" value="ECO:0007669"/>
    <property type="project" value="TreeGrafter"/>
</dbReference>
<feature type="domain" description="HTH crp-type" evidence="5">
    <location>
        <begin position="152"/>
        <end position="220"/>
    </location>
</feature>
<dbReference type="InterPro" id="IPR018490">
    <property type="entry name" value="cNMP-bd_dom_sf"/>
</dbReference>
<keyword evidence="2" id="KW-0238">DNA-binding</keyword>
<dbReference type="Pfam" id="PF13545">
    <property type="entry name" value="HTH_Crp_2"/>
    <property type="match status" value="1"/>
</dbReference>